<dbReference type="InterPro" id="IPR029058">
    <property type="entry name" value="AB_hydrolase_fold"/>
</dbReference>
<sequence length="305" mass="34053">MSDNRPLDFGQFWYSLGKELSEVPIAAETETLPMRSTDFADLYGIHISSIGPYTIYGYLSIPKGDGPFPVIYYVPKNASVLEIIPQGTSNQIRSRYITFSLACRGMRTADSPYAAMYPGQLTEGIESLSSYIYRGVVADTLRGLDFLLTCPTIDKSSIVAWGNDNALLAGALHGAVTHIVSTPSFLYDTINQASRTSSYPLEEFNDYLRHNPERKGQISEILSYYDLRFHSSAITAESLIMADYDGGLFDKKTLRNLTENMNGAVTVHPSERSSYKDGMFCEKWITDKLFGKDATPIVPNHWKLE</sequence>
<gene>
    <name evidence="2" type="ORF">METZ01_LOCUS77566</name>
</gene>
<protein>
    <recommendedName>
        <fullName evidence="1">Acetyl xylan esterase domain-containing protein</fullName>
    </recommendedName>
</protein>
<dbReference type="InterPro" id="IPR008391">
    <property type="entry name" value="AXE1_dom"/>
</dbReference>
<dbReference type="AlphaFoldDB" id="A0A381U907"/>
<dbReference type="GO" id="GO:0005976">
    <property type="term" value="P:polysaccharide metabolic process"/>
    <property type="evidence" value="ECO:0007669"/>
    <property type="project" value="TreeGrafter"/>
</dbReference>
<evidence type="ECO:0000259" key="1">
    <source>
        <dbReference type="Pfam" id="PF05448"/>
    </source>
</evidence>
<dbReference type="Pfam" id="PF05448">
    <property type="entry name" value="AXE1"/>
    <property type="match status" value="1"/>
</dbReference>
<dbReference type="GO" id="GO:0052689">
    <property type="term" value="F:carboxylic ester hydrolase activity"/>
    <property type="evidence" value="ECO:0007669"/>
    <property type="project" value="TreeGrafter"/>
</dbReference>
<evidence type="ECO:0000313" key="2">
    <source>
        <dbReference type="EMBL" id="SVA24712.1"/>
    </source>
</evidence>
<dbReference type="InterPro" id="IPR039069">
    <property type="entry name" value="CE7"/>
</dbReference>
<proteinExistence type="predicted"/>
<accession>A0A381U907</accession>
<name>A0A381U907_9ZZZZ</name>
<reference evidence="2" key="1">
    <citation type="submission" date="2018-05" db="EMBL/GenBank/DDBJ databases">
        <authorList>
            <person name="Lanie J.A."/>
            <person name="Ng W.-L."/>
            <person name="Kazmierczak K.M."/>
            <person name="Andrzejewski T.M."/>
            <person name="Davidsen T.M."/>
            <person name="Wayne K.J."/>
            <person name="Tettelin H."/>
            <person name="Glass J.I."/>
            <person name="Rusch D."/>
            <person name="Podicherti R."/>
            <person name="Tsui H.-C.T."/>
            <person name="Winkler M.E."/>
        </authorList>
    </citation>
    <scope>NUCLEOTIDE SEQUENCE</scope>
</reference>
<dbReference type="Gene3D" id="3.40.50.1820">
    <property type="entry name" value="alpha/beta hydrolase"/>
    <property type="match status" value="1"/>
</dbReference>
<dbReference type="EMBL" id="UINC01005975">
    <property type="protein sequence ID" value="SVA24712.1"/>
    <property type="molecule type" value="Genomic_DNA"/>
</dbReference>
<dbReference type="PANTHER" id="PTHR40111">
    <property type="entry name" value="CEPHALOSPORIN-C DEACETYLASE"/>
    <property type="match status" value="1"/>
</dbReference>
<dbReference type="SUPFAM" id="SSF53474">
    <property type="entry name" value="alpha/beta-Hydrolases"/>
    <property type="match status" value="1"/>
</dbReference>
<organism evidence="2">
    <name type="scientific">marine metagenome</name>
    <dbReference type="NCBI Taxonomy" id="408172"/>
    <lineage>
        <taxon>unclassified sequences</taxon>
        <taxon>metagenomes</taxon>
        <taxon>ecological metagenomes</taxon>
    </lineage>
</organism>
<dbReference type="PANTHER" id="PTHR40111:SF1">
    <property type="entry name" value="CEPHALOSPORIN-C DEACETYLASE"/>
    <property type="match status" value="1"/>
</dbReference>
<feature type="domain" description="Acetyl xylan esterase" evidence="1">
    <location>
        <begin position="3"/>
        <end position="240"/>
    </location>
</feature>